<dbReference type="Pfam" id="PF02195">
    <property type="entry name" value="ParB_N"/>
    <property type="match status" value="1"/>
</dbReference>
<evidence type="ECO:0000313" key="7">
    <source>
        <dbReference type="EMBL" id="MBV7255778.1"/>
    </source>
</evidence>
<comment type="caution">
    <text evidence="7">The sequence shown here is derived from an EMBL/GenBank/DDBJ whole genome shotgun (WGS) entry which is preliminary data.</text>
</comment>
<dbReference type="EMBL" id="JAGSPA010000001">
    <property type="protein sequence ID" value="MBV7255778.1"/>
    <property type="molecule type" value="Genomic_DNA"/>
</dbReference>
<feature type="domain" description="ParB-like N-terminal" evidence="6">
    <location>
        <begin position="47"/>
        <end position="137"/>
    </location>
</feature>
<evidence type="ECO:0000256" key="5">
    <source>
        <dbReference type="SAM" id="MobiDB-lite"/>
    </source>
</evidence>
<dbReference type="InterPro" id="IPR003115">
    <property type="entry name" value="ParB_N"/>
</dbReference>
<evidence type="ECO:0000259" key="6">
    <source>
        <dbReference type="SMART" id="SM00470"/>
    </source>
</evidence>
<protein>
    <submittedName>
        <fullName evidence="7">ParB/RepB/Spo0J family partition protein</fullName>
    </submittedName>
</protein>
<evidence type="ECO:0000256" key="2">
    <source>
        <dbReference type="ARBA" id="ARBA00022829"/>
    </source>
</evidence>
<reference evidence="7 8" key="1">
    <citation type="submission" date="2021-04" db="EMBL/GenBank/DDBJ databases">
        <authorList>
            <person name="Pira H."/>
            <person name="Risdian C."/>
            <person name="Wink J."/>
        </authorList>
    </citation>
    <scope>NUCLEOTIDE SEQUENCE [LARGE SCALE GENOMIC DNA]</scope>
    <source>
        <strain evidence="7 8">WHA3</strain>
    </source>
</reference>
<sequence>MSEDPKSGLGRRRPGLGRGLSALLDEVGPGLGEDSNAAVPGGGFRGQMVPISRIKPNAKQPRKRFDETAQGELIESVRRQGLLQPILVRPLDGGNFEIVAGERRWRAAQAAQLHDVPIVLRDLSDSEAFEISLVENIQRQDLSAIEEAEGYRRLTGEFGHKQEEVARLVGKSRSHIANLMRLLELPAAVQAMVDRGEIAMGHARALIGTDEPERLAKEIVEGGLNVRDAEVLVKGPGGKINSRRSGAAAQERDADLVELEAHIKDATGLLARLKFDGEGGQLTIRYRDLDQLDMLVARLTATNI</sequence>
<evidence type="ECO:0000256" key="4">
    <source>
        <dbReference type="ARBA" id="ARBA00025472"/>
    </source>
</evidence>
<dbReference type="InterPro" id="IPR004437">
    <property type="entry name" value="ParB/RepB/Spo0J"/>
</dbReference>
<keyword evidence="2" id="KW-0159">Chromosome partition</keyword>
<dbReference type="CDD" id="cd16393">
    <property type="entry name" value="SPO0J_N"/>
    <property type="match status" value="1"/>
</dbReference>
<dbReference type="InterPro" id="IPR057240">
    <property type="entry name" value="ParB_dimer_C"/>
</dbReference>
<keyword evidence="3" id="KW-0238">DNA-binding</keyword>
<dbReference type="NCBIfam" id="TIGR00180">
    <property type="entry name" value="parB_part"/>
    <property type="match status" value="1"/>
</dbReference>
<evidence type="ECO:0000256" key="1">
    <source>
        <dbReference type="ARBA" id="ARBA00006295"/>
    </source>
</evidence>
<dbReference type="InterPro" id="IPR041468">
    <property type="entry name" value="HTH_ParB/Spo0J"/>
</dbReference>
<dbReference type="Pfam" id="PF17762">
    <property type="entry name" value="HTH_ParB"/>
    <property type="match status" value="1"/>
</dbReference>
<accession>A0ABS6SBH8</accession>
<dbReference type="Pfam" id="PF23552">
    <property type="entry name" value="ParB_C"/>
    <property type="match status" value="1"/>
</dbReference>
<dbReference type="SMART" id="SM00470">
    <property type="entry name" value="ParB"/>
    <property type="match status" value="1"/>
</dbReference>
<dbReference type="Proteomes" id="UP000722336">
    <property type="component" value="Unassembled WGS sequence"/>
</dbReference>
<dbReference type="RefSeq" id="WP_218444147.1">
    <property type="nucleotide sequence ID" value="NZ_JAGSPA010000001.1"/>
</dbReference>
<evidence type="ECO:0000256" key="3">
    <source>
        <dbReference type="ARBA" id="ARBA00023125"/>
    </source>
</evidence>
<dbReference type="InterPro" id="IPR050336">
    <property type="entry name" value="Chromosome_partition/occlusion"/>
</dbReference>
<dbReference type="PANTHER" id="PTHR33375:SF1">
    <property type="entry name" value="CHROMOSOME-PARTITIONING PROTEIN PARB-RELATED"/>
    <property type="match status" value="1"/>
</dbReference>
<dbReference type="PANTHER" id="PTHR33375">
    <property type="entry name" value="CHROMOSOME-PARTITIONING PROTEIN PARB-RELATED"/>
    <property type="match status" value="1"/>
</dbReference>
<comment type="similarity">
    <text evidence="1">Belongs to the ParB family.</text>
</comment>
<name>A0ABS6SBH8_9SPHN</name>
<feature type="region of interest" description="Disordered" evidence="5">
    <location>
        <begin position="1"/>
        <end position="42"/>
    </location>
</feature>
<organism evidence="7 8">
    <name type="scientific">Pacificimonas pallii</name>
    <dbReference type="NCBI Taxonomy" id="2827236"/>
    <lineage>
        <taxon>Bacteria</taxon>
        <taxon>Pseudomonadati</taxon>
        <taxon>Pseudomonadota</taxon>
        <taxon>Alphaproteobacteria</taxon>
        <taxon>Sphingomonadales</taxon>
        <taxon>Sphingosinicellaceae</taxon>
        <taxon>Pacificimonas</taxon>
    </lineage>
</organism>
<proteinExistence type="inferred from homology"/>
<comment type="function">
    <text evidence="4">Involved in chromosome partition. Localize to both poles of the predivisional cell following completion of DNA replication. Binds to the DNA origin of replication.</text>
</comment>
<gene>
    <name evidence="7" type="ORF">KCG44_03145</name>
</gene>
<evidence type="ECO:0000313" key="8">
    <source>
        <dbReference type="Proteomes" id="UP000722336"/>
    </source>
</evidence>
<keyword evidence="8" id="KW-1185">Reference proteome</keyword>